<evidence type="ECO:0000313" key="6">
    <source>
        <dbReference type="EMBL" id="KAL1409450.1"/>
    </source>
</evidence>
<name>A0ABR3Q3Z2_9TREE</name>
<dbReference type="GeneID" id="95984476"/>
<proteinExistence type="inferred from homology"/>
<dbReference type="PROSITE" id="PS00141">
    <property type="entry name" value="ASP_PROTEASE"/>
    <property type="match status" value="1"/>
</dbReference>
<comment type="caution">
    <text evidence="6">The sequence shown here is derived from an EMBL/GenBank/DDBJ whole genome shotgun (WGS) entry which is preliminary data.</text>
</comment>
<organism evidence="6 7">
    <name type="scientific">Vanrija albida</name>
    <dbReference type="NCBI Taxonomy" id="181172"/>
    <lineage>
        <taxon>Eukaryota</taxon>
        <taxon>Fungi</taxon>
        <taxon>Dikarya</taxon>
        <taxon>Basidiomycota</taxon>
        <taxon>Agaricomycotina</taxon>
        <taxon>Tremellomycetes</taxon>
        <taxon>Trichosporonales</taxon>
        <taxon>Trichosporonaceae</taxon>
        <taxon>Vanrija</taxon>
    </lineage>
</organism>
<keyword evidence="4" id="KW-1133">Transmembrane helix</keyword>
<dbReference type="CDD" id="cd05471">
    <property type="entry name" value="pepsin_like"/>
    <property type="match status" value="1"/>
</dbReference>
<evidence type="ECO:0000259" key="5">
    <source>
        <dbReference type="PROSITE" id="PS51767"/>
    </source>
</evidence>
<dbReference type="PANTHER" id="PTHR47966">
    <property type="entry name" value="BETA-SITE APP-CLEAVING ENZYME, ISOFORM A-RELATED"/>
    <property type="match status" value="1"/>
</dbReference>
<dbReference type="Pfam" id="PF00026">
    <property type="entry name" value="Asp"/>
    <property type="match status" value="1"/>
</dbReference>
<keyword evidence="4" id="KW-0812">Transmembrane</keyword>
<sequence length="372" mass="38739">MRRTPPQALDVVVDTGSPDLWVLSHCSEAAECAGVPLFAGASAARSGQPFSAQYALGTAAGELVADAVRLPASETLSFGLVNRTTEWSAANTTLSGLLGLGWAYDETDDDPAWLAASAGWEQPLFGVHLGRGEHGGSLTLGGVDAAVVAADSINYLPLVAAHDWAVALDGVVVNGQDIAPSRSWNAAVDTGTSHILAPRAAFDAVYAAVPGAFLHGTVPLFPCHTPPEVTLTLGGHAYPVPAGDLVLAAYTPAELRALGVDPPPGVAQWCEGALRLQHDGGDADDWILGDAFLKSVYTVFRATPPSVGFARLQPAHAASFGLGGRWPRLAATHHAAMLALVGVLALLVLAARFARRERARARAHHFTHKHLP</sequence>
<feature type="transmembrane region" description="Helical" evidence="4">
    <location>
        <begin position="335"/>
        <end position="354"/>
    </location>
</feature>
<evidence type="ECO:0000256" key="4">
    <source>
        <dbReference type="SAM" id="Phobius"/>
    </source>
</evidence>
<keyword evidence="4" id="KW-0472">Membrane</keyword>
<keyword evidence="7" id="KW-1185">Reference proteome</keyword>
<reference evidence="6 7" key="1">
    <citation type="submission" date="2023-08" db="EMBL/GenBank/DDBJ databases">
        <title>Annotated Genome Sequence of Vanrija albida AlHP1.</title>
        <authorList>
            <person name="Herzog R."/>
        </authorList>
    </citation>
    <scope>NUCLEOTIDE SEQUENCE [LARGE SCALE GENOMIC DNA]</scope>
    <source>
        <strain evidence="6 7">AlHP1</strain>
    </source>
</reference>
<protein>
    <recommendedName>
        <fullName evidence="5">Peptidase A1 domain-containing protein</fullName>
    </recommendedName>
</protein>
<dbReference type="InterPro" id="IPR001461">
    <property type="entry name" value="Aspartic_peptidase_A1"/>
</dbReference>
<evidence type="ECO:0000313" key="7">
    <source>
        <dbReference type="Proteomes" id="UP001565368"/>
    </source>
</evidence>
<dbReference type="Proteomes" id="UP001565368">
    <property type="component" value="Unassembled WGS sequence"/>
</dbReference>
<evidence type="ECO:0000256" key="1">
    <source>
        <dbReference type="ARBA" id="ARBA00007447"/>
    </source>
</evidence>
<dbReference type="SUPFAM" id="SSF50630">
    <property type="entry name" value="Acid proteases"/>
    <property type="match status" value="1"/>
</dbReference>
<evidence type="ECO:0000256" key="3">
    <source>
        <dbReference type="RuleBase" id="RU000454"/>
    </source>
</evidence>
<comment type="similarity">
    <text evidence="1 3">Belongs to the peptidase A1 family.</text>
</comment>
<evidence type="ECO:0000256" key="2">
    <source>
        <dbReference type="ARBA" id="ARBA00022750"/>
    </source>
</evidence>
<gene>
    <name evidence="6" type="ORF">Q8F55_003433</name>
</gene>
<dbReference type="InterPro" id="IPR033121">
    <property type="entry name" value="PEPTIDASE_A1"/>
</dbReference>
<dbReference type="EMBL" id="JBBXJM010000003">
    <property type="protein sequence ID" value="KAL1409450.1"/>
    <property type="molecule type" value="Genomic_DNA"/>
</dbReference>
<keyword evidence="2 3" id="KW-0064">Aspartyl protease</keyword>
<dbReference type="PROSITE" id="PS51767">
    <property type="entry name" value="PEPTIDASE_A1"/>
    <property type="match status" value="1"/>
</dbReference>
<dbReference type="InterPro" id="IPR021109">
    <property type="entry name" value="Peptidase_aspartic_dom_sf"/>
</dbReference>
<dbReference type="Gene3D" id="2.40.70.10">
    <property type="entry name" value="Acid Proteases"/>
    <property type="match status" value="2"/>
</dbReference>
<keyword evidence="3" id="KW-0645">Protease</keyword>
<dbReference type="PRINTS" id="PR00792">
    <property type="entry name" value="PEPSIN"/>
</dbReference>
<dbReference type="InterPro" id="IPR001969">
    <property type="entry name" value="Aspartic_peptidase_AS"/>
</dbReference>
<dbReference type="RefSeq" id="XP_069209394.1">
    <property type="nucleotide sequence ID" value="XM_069351976.1"/>
</dbReference>
<dbReference type="PANTHER" id="PTHR47966:SF6">
    <property type="entry name" value="PEPTIDASE A1 DOMAIN-CONTAINING PROTEIN"/>
    <property type="match status" value="1"/>
</dbReference>
<feature type="domain" description="Peptidase A1" evidence="5">
    <location>
        <begin position="1"/>
        <end position="310"/>
    </location>
</feature>
<keyword evidence="3" id="KW-0378">Hydrolase</keyword>
<accession>A0ABR3Q3Z2</accession>
<dbReference type="InterPro" id="IPR034164">
    <property type="entry name" value="Pepsin-like_dom"/>
</dbReference>